<evidence type="ECO:0000256" key="2">
    <source>
        <dbReference type="SAM" id="MobiDB-lite"/>
    </source>
</evidence>
<proteinExistence type="predicted"/>
<name>R0HK12_9BRAS</name>
<dbReference type="InterPro" id="IPR001806">
    <property type="entry name" value="Small_GTPase"/>
</dbReference>
<dbReference type="Proteomes" id="UP000029121">
    <property type="component" value="Unassembled WGS sequence"/>
</dbReference>
<protein>
    <submittedName>
        <fullName evidence="3">Uncharacterized protein</fullName>
    </submittedName>
</protein>
<accession>R0HK12</accession>
<dbReference type="SMART" id="SM00173">
    <property type="entry name" value="RAS"/>
    <property type="match status" value="1"/>
</dbReference>
<reference evidence="4" key="1">
    <citation type="journal article" date="2013" name="Nat. Genet.">
        <title>The Capsella rubella genome and the genomic consequences of rapid mating system evolution.</title>
        <authorList>
            <person name="Slotte T."/>
            <person name="Hazzouri K.M."/>
            <person name="Agren J.A."/>
            <person name="Koenig D."/>
            <person name="Maumus F."/>
            <person name="Guo Y.L."/>
            <person name="Steige K."/>
            <person name="Platts A.E."/>
            <person name="Escobar J.S."/>
            <person name="Newman L.K."/>
            <person name="Wang W."/>
            <person name="Mandakova T."/>
            <person name="Vello E."/>
            <person name="Smith L.M."/>
            <person name="Henz S.R."/>
            <person name="Steffen J."/>
            <person name="Takuno S."/>
            <person name="Brandvain Y."/>
            <person name="Coop G."/>
            <person name="Andolfatto P."/>
            <person name="Hu T.T."/>
            <person name="Blanchette M."/>
            <person name="Clark R.M."/>
            <person name="Quesneville H."/>
            <person name="Nordborg M."/>
            <person name="Gaut B.S."/>
            <person name="Lysak M.A."/>
            <person name="Jenkins J."/>
            <person name="Grimwood J."/>
            <person name="Chapman J."/>
            <person name="Prochnik S."/>
            <person name="Shu S."/>
            <person name="Rokhsar D."/>
            <person name="Schmutz J."/>
            <person name="Weigel D."/>
            <person name="Wright S.I."/>
        </authorList>
    </citation>
    <scope>NUCLEOTIDE SEQUENCE [LARGE SCALE GENOMIC DNA]</scope>
    <source>
        <strain evidence="4">cv. Monte Gargano</strain>
    </source>
</reference>
<keyword evidence="1" id="KW-0547">Nucleotide-binding</keyword>
<sequence length="365" mass="40502">MALGGVVGNDDDILILVDSESSKVPADMSAGTEFYYVMNFIRSYNFRGRYKILPVVGMATGDRISARVRRELRNLGIQLIVVGSSGKDAADTVIAKYLAGWYETLARAGRRGVVVVLTSDSFYNFWLEQVYNAGFKTLIIYQAGSAGTKLRDLRCTDKIKLYKLIQHNVDHLFDIKNHPKFPTDPPPPPPPHLPPPSSHGRRFGGKSVGRSGGASQSRGGSTYKPFQRGKYYTQLLSGKPPFDGNDLIQLTVGASFLSQTISTTVKFEIWDTAGQERYSALAPLYYRGEYWVKELQKHGSPDIVMALVGNKADLHEKRDVPTEDGMELAEKNGMFFIETSAKTADNINQLFEEIGKRLPRPTPPS</sequence>
<dbReference type="Pfam" id="PF00071">
    <property type="entry name" value="Ras"/>
    <property type="match status" value="2"/>
</dbReference>
<keyword evidence="4" id="KW-1185">Reference proteome</keyword>
<evidence type="ECO:0000313" key="3">
    <source>
        <dbReference type="EMBL" id="EOA24223.1"/>
    </source>
</evidence>
<dbReference type="SUPFAM" id="SSF52540">
    <property type="entry name" value="P-loop containing nucleoside triphosphate hydrolases"/>
    <property type="match status" value="1"/>
</dbReference>
<dbReference type="SMART" id="SM00174">
    <property type="entry name" value="RHO"/>
    <property type="match status" value="1"/>
</dbReference>
<evidence type="ECO:0000313" key="4">
    <source>
        <dbReference type="Proteomes" id="UP000029121"/>
    </source>
</evidence>
<feature type="compositionally biased region" description="Pro residues" evidence="2">
    <location>
        <begin position="182"/>
        <end position="197"/>
    </location>
</feature>
<dbReference type="SMART" id="SM00175">
    <property type="entry name" value="RAB"/>
    <property type="match status" value="1"/>
</dbReference>
<dbReference type="EMBL" id="KB870809">
    <property type="protein sequence ID" value="EOA24223.1"/>
    <property type="molecule type" value="Genomic_DNA"/>
</dbReference>
<dbReference type="AlphaFoldDB" id="R0HK12"/>
<dbReference type="PANTHER" id="PTHR47978">
    <property type="match status" value="1"/>
</dbReference>
<organism evidence="3 4">
    <name type="scientific">Capsella rubella</name>
    <dbReference type="NCBI Taxonomy" id="81985"/>
    <lineage>
        <taxon>Eukaryota</taxon>
        <taxon>Viridiplantae</taxon>
        <taxon>Streptophyta</taxon>
        <taxon>Embryophyta</taxon>
        <taxon>Tracheophyta</taxon>
        <taxon>Spermatophyta</taxon>
        <taxon>Magnoliopsida</taxon>
        <taxon>eudicotyledons</taxon>
        <taxon>Gunneridae</taxon>
        <taxon>Pentapetalae</taxon>
        <taxon>rosids</taxon>
        <taxon>malvids</taxon>
        <taxon>Brassicales</taxon>
        <taxon>Brassicaceae</taxon>
        <taxon>Camelineae</taxon>
        <taxon>Capsella</taxon>
    </lineage>
</organism>
<dbReference type="PROSITE" id="PS51419">
    <property type="entry name" value="RAB"/>
    <property type="match status" value="1"/>
</dbReference>
<dbReference type="GO" id="GO:0003924">
    <property type="term" value="F:GTPase activity"/>
    <property type="evidence" value="ECO:0007669"/>
    <property type="project" value="InterPro"/>
</dbReference>
<evidence type="ECO:0000256" key="1">
    <source>
        <dbReference type="ARBA" id="ARBA00022741"/>
    </source>
</evidence>
<dbReference type="PRINTS" id="PR00449">
    <property type="entry name" value="RASTRNSFRMNG"/>
</dbReference>
<gene>
    <name evidence="3" type="ORF">CARUB_v10017459mg</name>
</gene>
<dbReference type="Gene3D" id="3.40.50.300">
    <property type="entry name" value="P-loop containing nucleotide triphosphate hydrolases"/>
    <property type="match status" value="2"/>
</dbReference>
<dbReference type="InterPro" id="IPR027417">
    <property type="entry name" value="P-loop_NTPase"/>
</dbReference>
<dbReference type="GO" id="GO:0005525">
    <property type="term" value="F:GTP binding"/>
    <property type="evidence" value="ECO:0007669"/>
    <property type="project" value="InterPro"/>
</dbReference>
<feature type="region of interest" description="Disordered" evidence="2">
    <location>
        <begin position="176"/>
        <end position="225"/>
    </location>
</feature>